<feature type="binding site" evidence="11">
    <location>
        <position position="451"/>
    </location>
    <ligand>
        <name>Zn(2+)</name>
        <dbReference type="ChEBI" id="CHEBI:29105"/>
        <label>2</label>
    </ligand>
</feature>
<dbReference type="InterPro" id="IPR014001">
    <property type="entry name" value="Helicase_ATP-bd"/>
</dbReference>
<feature type="binding site" evidence="11">
    <location>
        <position position="466"/>
    </location>
    <ligand>
        <name>Zn(2+)</name>
        <dbReference type="ChEBI" id="CHEBI:29105"/>
        <label>2</label>
    </ligand>
</feature>
<dbReference type="CDD" id="cd18804">
    <property type="entry name" value="SF2_C_priA"/>
    <property type="match status" value="1"/>
</dbReference>
<evidence type="ECO:0000256" key="11">
    <source>
        <dbReference type="HAMAP-Rule" id="MF_00983"/>
    </source>
</evidence>
<dbReference type="Pfam" id="PF21213">
    <property type="entry name" value="WHD_PriA"/>
    <property type="match status" value="1"/>
</dbReference>
<keyword evidence="7 11" id="KW-0862">Zinc</keyword>
<dbReference type="Pfam" id="PF17764">
    <property type="entry name" value="PriA_3primeBD"/>
    <property type="match status" value="1"/>
</dbReference>
<feature type="domain" description="Helicase C-terminal" evidence="13">
    <location>
        <begin position="474"/>
        <end position="631"/>
    </location>
</feature>
<keyword evidence="4 11" id="KW-0547">Nucleotide-binding</keyword>
<dbReference type="InterPro" id="IPR040498">
    <property type="entry name" value="PriA_CRR"/>
</dbReference>
<comment type="similarity">
    <text evidence="11">Belongs to the helicase family. PriA subfamily.</text>
</comment>
<keyword evidence="1 11" id="KW-0639">Primosome</keyword>
<evidence type="ECO:0000313" key="14">
    <source>
        <dbReference type="EMBL" id="MEE1675232.1"/>
    </source>
</evidence>
<feature type="binding site" evidence="11">
    <location>
        <position position="442"/>
    </location>
    <ligand>
        <name>Zn(2+)</name>
        <dbReference type="ChEBI" id="CHEBI:29105"/>
        <label>1</label>
    </ligand>
</feature>
<keyword evidence="2 11" id="KW-0235">DNA replication</keyword>
<dbReference type="Pfam" id="PF18074">
    <property type="entry name" value="PriA_C"/>
    <property type="match status" value="1"/>
</dbReference>
<dbReference type="Gene3D" id="3.40.1440.60">
    <property type="entry name" value="PriA, 3(prime) DNA-binding domain"/>
    <property type="match status" value="1"/>
</dbReference>
<evidence type="ECO:0000256" key="6">
    <source>
        <dbReference type="ARBA" id="ARBA00022806"/>
    </source>
</evidence>
<comment type="catalytic activity">
    <reaction evidence="11">
        <text>ATP + H2O = ADP + phosphate + H(+)</text>
        <dbReference type="Rhea" id="RHEA:13065"/>
        <dbReference type="ChEBI" id="CHEBI:15377"/>
        <dbReference type="ChEBI" id="CHEBI:15378"/>
        <dbReference type="ChEBI" id="CHEBI:30616"/>
        <dbReference type="ChEBI" id="CHEBI:43474"/>
        <dbReference type="ChEBI" id="CHEBI:456216"/>
        <dbReference type="EC" id="5.6.2.4"/>
    </reaction>
</comment>
<organism evidence="14 15">
    <name type="scientific">Agarivorans aestuarii</name>
    <dbReference type="NCBI Taxonomy" id="1563703"/>
    <lineage>
        <taxon>Bacteria</taxon>
        <taxon>Pseudomonadati</taxon>
        <taxon>Pseudomonadota</taxon>
        <taxon>Gammaproteobacteria</taxon>
        <taxon>Alteromonadales</taxon>
        <taxon>Alteromonadaceae</taxon>
        <taxon>Agarivorans</taxon>
    </lineage>
</organism>
<dbReference type="PANTHER" id="PTHR30580">
    <property type="entry name" value="PRIMOSOMAL PROTEIN N"/>
    <property type="match status" value="1"/>
</dbReference>
<dbReference type="Pfam" id="PF00270">
    <property type="entry name" value="DEAD"/>
    <property type="match status" value="1"/>
</dbReference>
<dbReference type="NCBIfam" id="NF004067">
    <property type="entry name" value="PRK05580.1-4"/>
    <property type="match status" value="1"/>
</dbReference>
<feature type="binding site" evidence="11">
    <location>
        <position position="479"/>
    </location>
    <ligand>
        <name>Zn(2+)</name>
        <dbReference type="ChEBI" id="CHEBI:29105"/>
        <label>1</label>
    </ligand>
</feature>
<evidence type="ECO:0000256" key="2">
    <source>
        <dbReference type="ARBA" id="ARBA00022705"/>
    </source>
</evidence>
<dbReference type="GO" id="GO:0016787">
    <property type="term" value="F:hydrolase activity"/>
    <property type="evidence" value="ECO:0007669"/>
    <property type="project" value="UniProtKB-KW"/>
</dbReference>
<sequence>MSIVRVALAIPLRRLFDYSVPANTPMPVIGSRVKVPFGKGEKVGLVIEHPSDSDIAEDKLKPFNESLDQQALLPESLFKLLNWASSYYHHSLGDVMSQALPALLRKGEPAKAKSIVAWRLTEQGQQAELSEFSRAPKQGVVLGSLQQQENGQLSDEQCKQQELSRTALKALVEKGLVEKRDITPQPTLWSKNDTSKQDSLQLNAEQAIAVAAINQSIGSFQAFLIEGITGSGKTEVYLNVIAEVLAQGKQALVLVPEIGLTPQTLARFAERFKVPVFAIHSGLNDTERFTAWLKAKQGEAGIIIGTRSAVFTPMKNPGVIIIDEEHDSSFKQQDSFRYHARDLAIVRARLEKMPVVLGSATPSLESLHNALSGRYSHLELKQRAGNAALAEQQLLDIRQQPLSSGLSPALIKAMRIELKAGRQVMLFLNRRGYAPALLCHECGHVCECERCEAYYTYHQQPRHLACHHCGSQKPVPHQCEKCGSTNLVTTGLGTEQLQEALLEVFPEYKVARIDRDSTRRKGSLEQLLDDIHNNQYQILIGTQMLAKGHHFPNVTLVALLDIDHALFCSDFRAPERLAQLYVQVAGRAGRANLLGKVLLQSHHPEHELLQDLINNGYQHFARFALNERKDTELPPFSFQALFRLEAADGNAVNELSQQLYQLAQPLQQGETWVFPPCPAPQARRAGKYRMQLLIQAEQRAHLHQLVYRLLPQLESLKLSRKVRWSLDIDPYDMQ</sequence>
<feature type="binding site" evidence="11">
    <location>
        <position position="448"/>
    </location>
    <ligand>
        <name>Zn(2+)</name>
        <dbReference type="ChEBI" id="CHEBI:29105"/>
        <label>2</label>
    </ligand>
</feature>
<keyword evidence="5 11" id="KW-0378">Hydrolase</keyword>
<evidence type="ECO:0000256" key="9">
    <source>
        <dbReference type="ARBA" id="ARBA00023125"/>
    </source>
</evidence>
<dbReference type="PROSITE" id="PS51192">
    <property type="entry name" value="HELICASE_ATP_BIND_1"/>
    <property type="match status" value="1"/>
</dbReference>
<dbReference type="SMART" id="SM00487">
    <property type="entry name" value="DEXDc"/>
    <property type="match status" value="1"/>
</dbReference>
<dbReference type="Proteomes" id="UP001310248">
    <property type="component" value="Unassembled WGS sequence"/>
</dbReference>
<dbReference type="PANTHER" id="PTHR30580:SF0">
    <property type="entry name" value="PRIMOSOMAL PROTEIN N"/>
    <property type="match status" value="1"/>
</dbReference>
<feature type="binding site" evidence="11">
    <location>
        <position position="482"/>
    </location>
    <ligand>
        <name>Zn(2+)</name>
        <dbReference type="ChEBI" id="CHEBI:29105"/>
        <label>1</label>
    </ligand>
</feature>
<dbReference type="HAMAP" id="MF_00983">
    <property type="entry name" value="PriA"/>
    <property type="match status" value="1"/>
</dbReference>
<feature type="binding site" evidence="11">
    <location>
        <position position="439"/>
    </location>
    <ligand>
        <name>Zn(2+)</name>
        <dbReference type="ChEBI" id="CHEBI:29105"/>
        <label>1</label>
    </ligand>
</feature>
<keyword evidence="6 11" id="KW-0347">Helicase</keyword>
<proteinExistence type="inferred from homology"/>
<dbReference type="SUPFAM" id="SSF52540">
    <property type="entry name" value="P-loop containing nucleoside triphosphate hydrolases"/>
    <property type="match status" value="2"/>
</dbReference>
<dbReference type="NCBIfam" id="NF004065">
    <property type="entry name" value="PRK05580.1-1"/>
    <property type="match status" value="1"/>
</dbReference>
<dbReference type="InterPro" id="IPR011545">
    <property type="entry name" value="DEAD/DEAH_box_helicase_dom"/>
</dbReference>
<dbReference type="NCBIfam" id="TIGR00595">
    <property type="entry name" value="priA"/>
    <property type="match status" value="1"/>
</dbReference>
<evidence type="ECO:0000256" key="5">
    <source>
        <dbReference type="ARBA" id="ARBA00022801"/>
    </source>
</evidence>
<evidence type="ECO:0000256" key="8">
    <source>
        <dbReference type="ARBA" id="ARBA00022840"/>
    </source>
</evidence>
<comment type="subunit">
    <text evidence="11">Component of the replication restart primosome.</text>
</comment>
<evidence type="ECO:0000256" key="7">
    <source>
        <dbReference type="ARBA" id="ARBA00022833"/>
    </source>
</evidence>
<gene>
    <name evidence="11 14" type="primary">priA</name>
    <name evidence="14" type="ORF">SNR37_000557</name>
</gene>
<dbReference type="SMART" id="SM00490">
    <property type="entry name" value="HELICc"/>
    <property type="match status" value="1"/>
</dbReference>
<dbReference type="EC" id="5.6.2.4" evidence="11"/>
<feature type="domain" description="Helicase ATP-binding" evidence="12">
    <location>
        <begin position="214"/>
        <end position="380"/>
    </location>
</feature>
<dbReference type="InterPro" id="IPR005259">
    <property type="entry name" value="PriA"/>
</dbReference>
<feature type="binding site" evidence="11">
    <location>
        <position position="469"/>
    </location>
    <ligand>
        <name>Zn(2+)</name>
        <dbReference type="ChEBI" id="CHEBI:29105"/>
        <label>2</label>
    </ligand>
</feature>
<accession>A0ABU7G752</accession>
<evidence type="ECO:0000256" key="3">
    <source>
        <dbReference type="ARBA" id="ARBA00022723"/>
    </source>
</evidence>
<dbReference type="Pfam" id="PF18319">
    <property type="entry name" value="Zn_ribbon_PriA"/>
    <property type="match status" value="1"/>
</dbReference>
<keyword evidence="3 11" id="KW-0479">Metal-binding</keyword>
<dbReference type="RefSeq" id="WP_329776173.1">
    <property type="nucleotide sequence ID" value="NZ_JAYDYW010000011.1"/>
</dbReference>
<name>A0ABU7G752_9ALTE</name>
<dbReference type="Gene3D" id="3.40.50.300">
    <property type="entry name" value="P-loop containing nucleotide triphosphate hydrolases"/>
    <property type="match status" value="2"/>
</dbReference>
<evidence type="ECO:0000313" key="15">
    <source>
        <dbReference type="Proteomes" id="UP001310248"/>
    </source>
</evidence>
<dbReference type="InterPro" id="IPR048949">
    <property type="entry name" value="WHD_PriA"/>
</dbReference>
<keyword evidence="8 11" id="KW-0067">ATP-binding</keyword>
<comment type="catalytic activity">
    <reaction evidence="11">
        <text>Couples ATP hydrolysis with the unwinding of duplex DNA by translocating in the 3'-5' direction.</text>
        <dbReference type="EC" id="5.6.2.4"/>
    </reaction>
</comment>
<protein>
    <recommendedName>
        <fullName evidence="11">Replication restart protein PriA</fullName>
    </recommendedName>
    <alternativeName>
        <fullName evidence="11">ATP-dependent DNA helicase PriA</fullName>
        <ecNumber evidence="11">5.6.2.4</ecNumber>
    </alternativeName>
    <alternativeName>
        <fullName evidence="11">DNA 3'-5' helicase PriA</fullName>
    </alternativeName>
</protein>
<dbReference type="InterPro" id="IPR041236">
    <property type="entry name" value="PriA_C"/>
</dbReference>
<evidence type="ECO:0000259" key="13">
    <source>
        <dbReference type="PROSITE" id="PS51194"/>
    </source>
</evidence>
<dbReference type="Pfam" id="PF00271">
    <property type="entry name" value="Helicase_C"/>
    <property type="match status" value="1"/>
</dbReference>
<comment type="cofactor">
    <cofactor evidence="11">
        <name>Zn(2+)</name>
        <dbReference type="ChEBI" id="CHEBI:29105"/>
    </cofactor>
    <text evidence="11">Binds 2 zinc ions per subunit.</text>
</comment>
<reference evidence="15" key="1">
    <citation type="submission" date="2023-07" db="EMBL/GenBank/DDBJ databases">
        <title>Draft genome sequence of Agarivorans aestuarii strain ZMCS4, a CAZymes producing bacteria isolated from the marine brown algae Clodostephus spongiosus.</title>
        <authorList>
            <person name="Lorente B."/>
            <person name="Cabral C."/>
            <person name="Frias J."/>
            <person name="Faria J."/>
            <person name="Toubarro D."/>
        </authorList>
    </citation>
    <scope>NUCLEOTIDE SEQUENCE [LARGE SCALE GENOMIC DNA]</scope>
    <source>
        <strain evidence="15">ZMCS4</strain>
    </source>
</reference>
<comment type="caution">
    <text evidence="14">The sequence shown here is derived from an EMBL/GenBank/DDBJ whole genome shotgun (WGS) entry which is preliminary data.</text>
</comment>
<dbReference type="InterPro" id="IPR001650">
    <property type="entry name" value="Helicase_C-like"/>
</dbReference>
<reference evidence="14 15" key="2">
    <citation type="submission" date="2023-12" db="EMBL/GenBank/DDBJ databases">
        <authorList>
            <consortium name="Cladostephus spongiosus"/>
            <person name="Lorente B."/>
            <person name="Cabral C."/>
            <person name="Frias J."/>
            <person name="Faria J."/>
            <person name="Toubarro D."/>
        </authorList>
    </citation>
    <scope>NUCLEOTIDE SEQUENCE [LARGE SCALE GENOMIC DNA]</scope>
    <source>
        <strain evidence="14 15">ZMCS4</strain>
    </source>
</reference>
<keyword evidence="15" id="KW-1185">Reference proteome</keyword>
<dbReference type="InterPro" id="IPR042115">
    <property type="entry name" value="PriA_3primeBD_sf"/>
</dbReference>
<evidence type="ECO:0000256" key="4">
    <source>
        <dbReference type="ARBA" id="ARBA00022741"/>
    </source>
</evidence>
<dbReference type="PROSITE" id="PS51194">
    <property type="entry name" value="HELICASE_CTER"/>
    <property type="match status" value="1"/>
</dbReference>
<keyword evidence="9 11" id="KW-0238">DNA-binding</keyword>
<dbReference type="InterPro" id="IPR027417">
    <property type="entry name" value="P-loop_NTPase"/>
</dbReference>
<keyword evidence="10 11" id="KW-0413">Isomerase</keyword>
<evidence type="ECO:0000259" key="12">
    <source>
        <dbReference type="PROSITE" id="PS51192"/>
    </source>
</evidence>
<dbReference type="InterPro" id="IPR041222">
    <property type="entry name" value="PriA_3primeBD"/>
</dbReference>
<comment type="function">
    <text evidence="11">Initiates the restart of stalled replication forks, which reloads the replicative helicase on sites other than the origin of replication. Recognizes and binds to abandoned replication forks and remodels them to uncover a helicase loading site. Promotes assembly of the primosome at these replication forks.</text>
</comment>
<evidence type="ECO:0000256" key="10">
    <source>
        <dbReference type="ARBA" id="ARBA00023235"/>
    </source>
</evidence>
<dbReference type="EMBL" id="JAYDYW010000011">
    <property type="protein sequence ID" value="MEE1675232.1"/>
    <property type="molecule type" value="Genomic_DNA"/>
</dbReference>
<evidence type="ECO:0000256" key="1">
    <source>
        <dbReference type="ARBA" id="ARBA00022515"/>
    </source>
</evidence>
<dbReference type="CDD" id="cd17929">
    <property type="entry name" value="DEXHc_priA"/>
    <property type="match status" value="1"/>
</dbReference>